<evidence type="ECO:0000313" key="1">
    <source>
        <dbReference type="EMBL" id="PJJ73394.1"/>
    </source>
</evidence>
<dbReference type="CDD" id="cd05403">
    <property type="entry name" value="NT_KNTase_like"/>
    <property type="match status" value="1"/>
</dbReference>
<dbReference type="Proteomes" id="UP000228758">
    <property type="component" value="Unassembled WGS sequence"/>
</dbReference>
<protein>
    <recommendedName>
        <fullName evidence="3">Nucleotidyltransferase-like protein</fullName>
    </recommendedName>
</protein>
<dbReference type="AlphaFoldDB" id="A0A2M9CNH4"/>
<accession>A0A2M9CNH4</accession>
<dbReference type="RefSeq" id="WP_100365487.1">
    <property type="nucleotide sequence ID" value="NZ_PGFF01000001.1"/>
</dbReference>
<gene>
    <name evidence="1" type="ORF">CLV46_2981</name>
</gene>
<evidence type="ECO:0000313" key="2">
    <source>
        <dbReference type="Proteomes" id="UP000228758"/>
    </source>
</evidence>
<proteinExistence type="predicted"/>
<evidence type="ECO:0008006" key="3">
    <source>
        <dbReference type="Google" id="ProtNLM"/>
    </source>
</evidence>
<keyword evidence="2" id="KW-1185">Reference proteome</keyword>
<organism evidence="1 2">
    <name type="scientific">Diaminobutyricimonas aerilata</name>
    <dbReference type="NCBI Taxonomy" id="1162967"/>
    <lineage>
        <taxon>Bacteria</taxon>
        <taxon>Bacillati</taxon>
        <taxon>Actinomycetota</taxon>
        <taxon>Actinomycetes</taxon>
        <taxon>Micrococcales</taxon>
        <taxon>Microbacteriaceae</taxon>
        <taxon>Diaminobutyricimonas</taxon>
    </lineage>
</organism>
<dbReference type="OrthoDB" id="5176171at2"/>
<comment type="caution">
    <text evidence="1">The sequence shown here is derived from an EMBL/GenBank/DDBJ whole genome shotgun (WGS) entry which is preliminary data.</text>
</comment>
<dbReference type="InterPro" id="IPR043519">
    <property type="entry name" value="NT_sf"/>
</dbReference>
<dbReference type="SUPFAM" id="SSF81301">
    <property type="entry name" value="Nucleotidyltransferase"/>
    <property type="match status" value="1"/>
</dbReference>
<sequence length="249" mass="26633">MDDDAFLASVAASLAGLDGVRAVALGGPRAQGTARPDSDWDFAVYDRGSFDPQQLRDLGWPGEVSEIGGWGGGVFNGGAWLTIGDRSVDVHYRDLATVEHEIAQAEAGRVHIEPLLFHLAGIPTYLLLAELAVNRVLHGELPRPGYPEALRRAAPREWWGRADALFGYARAGFAAHGRLAQTLGMTAQATTCAAHAVMAAHGEWVTNEKTLLERAGLRDAVDERMRDTADPVALVDDIRSLCAAAVEAS</sequence>
<name>A0A2M9CNH4_9MICO</name>
<dbReference type="EMBL" id="PGFF01000001">
    <property type="protein sequence ID" value="PJJ73394.1"/>
    <property type="molecule type" value="Genomic_DNA"/>
</dbReference>
<reference evidence="1 2" key="1">
    <citation type="submission" date="2017-11" db="EMBL/GenBank/DDBJ databases">
        <title>Genomic Encyclopedia of Archaeal and Bacterial Type Strains, Phase II (KMG-II): From Individual Species to Whole Genera.</title>
        <authorList>
            <person name="Goeker M."/>
        </authorList>
    </citation>
    <scope>NUCLEOTIDE SEQUENCE [LARGE SCALE GENOMIC DNA]</scope>
    <source>
        <strain evidence="1 2">DSM 27393</strain>
    </source>
</reference>